<name>A0A6A6CSJ9_ZASCE</name>
<dbReference type="RefSeq" id="XP_033671146.1">
    <property type="nucleotide sequence ID" value="XM_033805125.1"/>
</dbReference>
<dbReference type="PANTHER" id="PTHR47660:SF7">
    <property type="entry name" value="TRANSCRIPTION FACTOR WITH C2H2 AND ZN(2)-CYS(6) DNA BINDING DOMAIN (EUROFUNG)"/>
    <property type="match status" value="1"/>
</dbReference>
<dbReference type="OrthoDB" id="654211at2759"/>
<evidence type="ECO:0000259" key="7">
    <source>
        <dbReference type="Pfam" id="PF04082"/>
    </source>
</evidence>
<evidence type="ECO:0000256" key="1">
    <source>
        <dbReference type="ARBA" id="ARBA00022723"/>
    </source>
</evidence>
<feature type="compositionally biased region" description="Polar residues" evidence="6">
    <location>
        <begin position="73"/>
        <end position="88"/>
    </location>
</feature>
<dbReference type="InterPro" id="IPR007219">
    <property type="entry name" value="XnlR_reg_dom"/>
</dbReference>
<evidence type="ECO:0000313" key="8">
    <source>
        <dbReference type="EMBL" id="KAF2170257.1"/>
    </source>
</evidence>
<proteinExistence type="predicted"/>
<keyword evidence="9" id="KW-1185">Reference proteome</keyword>
<dbReference type="EMBL" id="ML993586">
    <property type="protein sequence ID" value="KAF2170257.1"/>
    <property type="molecule type" value="Genomic_DNA"/>
</dbReference>
<accession>A0A6A6CSJ9</accession>
<gene>
    <name evidence="8" type="ORF">M409DRAFT_19860</name>
</gene>
<feature type="region of interest" description="Disordered" evidence="6">
    <location>
        <begin position="615"/>
        <end position="642"/>
    </location>
</feature>
<evidence type="ECO:0000256" key="2">
    <source>
        <dbReference type="ARBA" id="ARBA00022833"/>
    </source>
</evidence>
<dbReference type="Pfam" id="PF04082">
    <property type="entry name" value="Fungal_trans"/>
    <property type="match status" value="1"/>
</dbReference>
<reference evidence="8" key="1">
    <citation type="journal article" date="2020" name="Stud. Mycol.">
        <title>101 Dothideomycetes genomes: a test case for predicting lifestyles and emergence of pathogens.</title>
        <authorList>
            <person name="Haridas S."/>
            <person name="Albert R."/>
            <person name="Binder M."/>
            <person name="Bloem J."/>
            <person name="Labutti K."/>
            <person name="Salamov A."/>
            <person name="Andreopoulos B."/>
            <person name="Baker S."/>
            <person name="Barry K."/>
            <person name="Bills G."/>
            <person name="Bluhm B."/>
            <person name="Cannon C."/>
            <person name="Castanera R."/>
            <person name="Culley D."/>
            <person name="Daum C."/>
            <person name="Ezra D."/>
            <person name="Gonzalez J."/>
            <person name="Henrissat B."/>
            <person name="Kuo A."/>
            <person name="Liang C."/>
            <person name="Lipzen A."/>
            <person name="Lutzoni F."/>
            <person name="Magnuson J."/>
            <person name="Mondo S."/>
            <person name="Nolan M."/>
            <person name="Ohm R."/>
            <person name="Pangilinan J."/>
            <person name="Park H.-J."/>
            <person name="Ramirez L."/>
            <person name="Alfaro M."/>
            <person name="Sun H."/>
            <person name="Tritt A."/>
            <person name="Yoshinaga Y."/>
            <person name="Zwiers L.-H."/>
            <person name="Turgeon B."/>
            <person name="Goodwin S."/>
            <person name="Spatafora J."/>
            <person name="Crous P."/>
            <person name="Grigoriev I."/>
        </authorList>
    </citation>
    <scope>NUCLEOTIDE SEQUENCE</scope>
    <source>
        <strain evidence="8">ATCC 36951</strain>
    </source>
</reference>
<dbReference type="Proteomes" id="UP000799537">
    <property type="component" value="Unassembled WGS sequence"/>
</dbReference>
<evidence type="ECO:0000256" key="6">
    <source>
        <dbReference type="SAM" id="MobiDB-lite"/>
    </source>
</evidence>
<keyword evidence="4" id="KW-0804">Transcription</keyword>
<feature type="domain" description="Xylanolytic transcriptional activator regulatory" evidence="7">
    <location>
        <begin position="206"/>
        <end position="442"/>
    </location>
</feature>
<protein>
    <recommendedName>
        <fullName evidence="7">Xylanolytic transcriptional activator regulatory domain-containing protein</fullName>
    </recommendedName>
</protein>
<keyword evidence="3" id="KW-0805">Transcription regulation</keyword>
<dbReference type="GO" id="GO:0006351">
    <property type="term" value="P:DNA-templated transcription"/>
    <property type="evidence" value="ECO:0007669"/>
    <property type="project" value="InterPro"/>
</dbReference>
<keyword evidence="5" id="KW-0539">Nucleus</keyword>
<evidence type="ECO:0000256" key="4">
    <source>
        <dbReference type="ARBA" id="ARBA00023163"/>
    </source>
</evidence>
<dbReference type="AlphaFoldDB" id="A0A6A6CSJ9"/>
<feature type="compositionally biased region" description="Polar residues" evidence="6">
    <location>
        <begin position="615"/>
        <end position="627"/>
    </location>
</feature>
<dbReference type="GeneID" id="54558397"/>
<evidence type="ECO:0000256" key="3">
    <source>
        <dbReference type="ARBA" id="ARBA00023015"/>
    </source>
</evidence>
<dbReference type="GO" id="GO:0008270">
    <property type="term" value="F:zinc ion binding"/>
    <property type="evidence" value="ECO:0007669"/>
    <property type="project" value="InterPro"/>
</dbReference>
<evidence type="ECO:0000313" key="9">
    <source>
        <dbReference type="Proteomes" id="UP000799537"/>
    </source>
</evidence>
<organism evidence="8 9">
    <name type="scientific">Zasmidium cellare ATCC 36951</name>
    <dbReference type="NCBI Taxonomy" id="1080233"/>
    <lineage>
        <taxon>Eukaryota</taxon>
        <taxon>Fungi</taxon>
        <taxon>Dikarya</taxon>
        <taxon>Ascomycota</taxon>
        <taxon>Pezizomycotina</taxon>
        <taxon>Dothideomycetes</taxon>
        <taxon>Dothideomycetidae</taxon>
        <taxon>Mycosphaerellales</taxon>
        <taxon>Mycosphaerellaceae</taxon>
        <taxon>Zasmidium</taxon>
    </lineage>
</organism>
<keyword evidence="1" id="KW-0479">Metal-binding</keyword>
<keyword evidence="2" id="KW-0862">Zinc</keyword>
<evidence type="ECO:0000256" key="5">
    <source>
        <dbReference type="ARBA" id="ARBA00023242"/>
    </source>
</evidence>
<feature type="region of interest" description="Disordered" evidence="6">
    <location>
        <begin position="73"/>
        <end position="109"/>
    </location>
</feature>
<dbReference type="GO" id="GO:0003677">
    <property type="term" value="F:DNA binding"/>
    <property type="evidence" value="ECO:0007669"/>
    <property type="project" value="InterPro"/>
</dbReference>
<dbReference type="PANTHER" id="PTHR47660">
    <property type="entry name" value="TRANSCRIPTION FACTOR WITH C2H2 AND ZN(2)-CYS(6) DNA BINDING DOMAIN (EUROFUNG)-RELATED-RELATED"/>
    <property type="match status" value="1"/>
</dbReference>
<sequence length="726" mass="81527">MPAHEGLPDTGMMGFDFWDQNVLSATNWLDGLDNTAFVGYPMSQMESNEQLFGPFGVSNNAITGAIVATPASKNRSQVQTESPQSIFSPRSAAVTEGNTSHTSYDGGQAEVGQYYVDGEPARLPRVKRRKISQSQPTLQSDTADGFSLQMRPVSEAPEHTPFKITAGDYNAIVESYQRLCISPPPGWIAYEPVELPSVEILTFLLGLYHRNFSQTLPVLHPLGFDADGPREGLILAMAAIGTHYPQEGGSARLSKSMHEFVRRLLLYQYETVFDDTVSTCWTCTELLNLVGMAYCDDLKLQRYALTSRHRVATIFARSRQNLSSESRRPAQDESSGNEFRSWVRRETAIRLAYGAWMTDCMFQYQFQSEHVLSLKDAQIPLPCEEGRWNATNEQDWKEQTKAAQPPTLNEALQDLYVEKHMPKERGEFARILIIHGLYHRMWEVADYLSNPLAHWEPTANRQASSDVLPSTPIWLPSIPTFTRWQNSACDCLDVLHWQANATIGQASGLEHPTVLHLHLARIILLAPHAEITKLAKAMVVPSAVRDNDEMLSNKRLIQRWAIQHQYKARLAIIHAGVVFWHVRRYSVDGFHEAPAVALAALTLWAFGTFSNKKALSRSTSQQPQSTHPPRMQEAREDSDQSDDASCNIILLDRPADDEIVQQFIRNGHNMKANVAGSDLYASKGPERALRQGCKLLASLRCWGTSTHWNRLLQKLVETVQKSSAKT</sequence>
<feature type="compositionally biased region" description="Polar residues" evidence="6">
    <location>
        <begin position="96"/>
        <end position="105"/>
    </location>
</feature>